<keyword evidence="4" id="KW-0269">Exonuclease</keyword>
<dbReference type="SUPFAM" id="SSF52540">
    <property type="entry name" value="P-loop containing nucleoside triphosphate hydrolases"/>
    <property type="match status" value="1"/>
</dbReference>
<dbReference type="GO" id="GO:0004527">
    <property type="term" value="F:exonuclease activity"/>
    <property type="evidence" value="ECO:0007669"/>
    <property type="project" value="UniProtKB-KW"/>
</dbReference>
<dbReference type="EMBL" id="PDKW01000041">
    <property type="protein sequence ID" value="PGH56539.1"/>
    <property type="molecule type" value="Genomic_DNA"/>
</dbReference>
<evidence type="ECO:0000256" key="1">
    <source>
        <dbReference type="SAM" id="Coils"/>
    </source>
</evidence>
<dbReference type="Pfam" id="PF13558">
    <property type="entry name" value="SbcC_Walker_B"/>
    <property type="match status" value="1"/>
</dbReference>
<feature type="domain" description="Rad50/SbcC-type AAA" evidence="3">
    <location>
        <begin position="18"/>
        <end position="214"/>
    </location>
</feature>
<dbReference type="PANTHER" id="PTHR32114:SF2">
    <property type="entry name" value="ABC TRANSPORTER ABCH.3"/>
    <property type="match status" value="1"/>
</dbReference>
<protein>
    <submittedName>
        <fullName evidence="4">Exonuclease</fullName>
    </submittedName>
</protein>
<feature type="coiled-coil region" evidence="1">
    <location>
        <begin position="732"/>
        <end position="766"/>
    </location>
</feature>
<gene>
    <name evidence="4" type="ORF">CRT60_16590</name>
</gene>
<dbReference type="RefSeq" id="WP_098737626.1">
    <property type="nucleotide sequence ID" value="NZ_PDKW01000041.1"/>
</dbReference>
<keyword evidence="4" id="KW-0378">Hydrolase</keyword>
<dbReference type="GO" id="GO:0006302">
    <property type="term" value="P:double-strand break repair"/>
    <property type="evidence" value="ECO:0007669"/>
    <property type="project" value="InterPro"/>
</dbReference>
<evidence type="ECO:0000313" key="4">
    <source>
        <dbReference type="EMBL" id="PGH56539.1"/>
    </source>
</evidence>
<accession>A0A2B8BFQ4</accession>
<dbReference type="OrthoDB" id="9795626at2"/>
<feature type="region of interest" description="Disordered" evidence="2">
    <location>
        <begin position="1010"/>
        <end position="1029"/>
    </location>
</feature>
<feature type="region of interest" description="Disordered" evidence="2">
    <location>
        <begin position="849"/>
        <end position="871"/>
    </location>
</feature>
<feature type="coiled-coil region" evidence="1">
    <location>
        <begin position="467"/>
        <end position="508"/>
    </location>
</feature>
<dbReference type="PANTHER" id="PTHR32114">
    <property type="entry name" value="ABC TRANSPORTER ABCH.3"/>
    <property type="match status" value="1"/>
</dbReference>
<evidence type="ECO:0000259" key="3">
    <source>
        <dbReference type="Pfam" id="PF13476"/>
    </source>
</evidence>
<dbReference type="InterPro" id="IPR027417">
    <property type="entry name" value="P-loop_NTPase"/>
</dbReference>
<dbReference type="AlphaFoldDB" id="A0A2B8BFQ4"/>
<feature type="compositionally biased region" description="Basic and acidic residues" evidence="2">
    <location>
        <begin position="860"/>
        <end position="871"/>
    </location>
</feature>
<proteinExistence type="predicted"/>
<dbReference type="Gene3D" id="3.40.50.300">
    <property type="entry name" value="P-loop containing nucleotide triphosphate hydrolases"/>
    <property type="match status" value="2"/>
</dbReference>
<dbReference type="InterPro" id="IPR038729">
    <property type="entry name" value="Rad50/SbcC_AAA"/>
</dbReference>
<keyword evidence="5" id="KW-1185">Reference proteome</keyword>
<dbReference type="Proteomes" id="UP000225379">
    <property type="component" value="Unassembled WGS sequence"/>
</dbReference>
<keyword evidence="4" id="KW-0540">Nuclease</keyword>
<keyword evidence="1" id="KW-0175">Coiled coil</keyword>
<organism evidence="4 5">
    <name type="scientific">Azospirillum palustre</name>
    <dbReference type="NCBI Taxonomy" id="2044885"/>
    <lineage>
        <taxon>Bacteria</taxon>
        <taxon>Pseudomonadati</taxon>
        <taxon>Pseudomonadota</taxon>
        <taxon>Alphaproteobacteria</taxon>
        <taxon>Rhodospirillales</taxon>
        <taxon>Azospirillaceae</taxon>
        <taxon>Azospirillum</taxon>
    </lineage>
</organism>
<name>A0A2B8BFQ4_9PROT</name>
<sequence>MRILAVRGANLTSLDGPFAIDFDREPLRRAGLFAITGPTGAGKSTILDALCLALFDSMPRLPEGRGEMLGPEGDPNSIRTTDVRTILRRGAGFGWAEVDFIGIDGDAYRARWEVRRARQKAQGALQQQSMSLSSLDGERRFGDGKKSVLEEIERRLGLTFEQFRRAVLLAQGDFATFLKAPPRERSALLELLTGTEIYSRLSIAAHERSTAEKQALDRLMAQGGGIGVLSDDDRTALQAEAGDAAEAVRSGEQALALAQAALAWHERDSQLAAAESKAVEAAETAENAWSGAEERRNAALALRGLQPLRSVLVDADRAGDEAAEAAAAVERAETALVAARLAVDEATGRHGEARRRFEAACAGQAKAEPDLDRAADLDGRIATLTGEQATADAAAKAAVQRSIALRKAMQDIDATLSSARSDAARLEVWLREQASFSGVAGQWERWDRLLARLIADGRSGRASAQERQRLERELAATEAAARTVEGRLAEARERCRSAEQALDSLRGMAVPSLEEARQTRSEAGRRRDGLLALLATGEARQRLEAERTAADGERLRLLGEADRDGTAARELAEGRAAQQAAVDEADRTLQRLLLAQSEDVESLRGRLAEGEPCPVCGSAAHPWAGADATPLGRVTRDQETHLAGLREALAATVARHAALEAAELAARKGAEALTARLAAMAREADGLDARWAAQAAAIDWDSGGGTLTDIHTDILMAIRGQVDAVDRRMAAIAQDEERALDHRRRLDAAQLEHRRLETAAAGLASECEATRQRLADGRQALALAAAALERAEADRYSALAELSDGLAGEDGWQALLERDPEGYRATLARRVTEYREKSDGLARAAREVERASGERAVQSAEREAAQRAEDEARNRAADLAGRLAEARTARAAVLGGRPVSEVRAALAAQKHEAEALVERATFARQDTIARLSAAEQERETRGEAARRCTDKAVTAGERLEREIAGRGVGLEEVRRLLVAPESELEAEELALAVLERARGDAALVVAERRRQRGDHHAAGRPAQSVEDAGAAAENIRAVLERDRDRLGSARGRLEADDANRRRLAGLMADIEAQQARCALWGKMAQLIGSSTGQKMRNFAQSLSLDLLLTHANRHLEDLARRYRLERVAGADLEIQVVDREMGDERRGVHSLSGGELFLVSLALALGLSAMAAGTSGGIGTLFIDEGFGTLDPDSLDVALSCLEALQAGGRQVGVISHVPAMVERIGTQIRVLPLGGGRSRVTVQSVAGAALGLAIEEVEGV</sequence>
<reference evidence="5" key="1">
    <citation type="submission" date="2017-10" db="EMBL/GenBank/DDBJ databases">
        <authorList>
            <person name="Kravchenko I.K."/>
            <person name="Grouzdev D.S."/>
        </authorList>
    </citation>
    <scope>NUCLEOTIDE SEQUENCE [LARGE SCALE GENOMIC DNA]</scope>
    <source>
        <strain evidence="5">B2</strain>
    </source>
</reference>
<comment type="caution">
    <text evidence="4">The sequence shown here is derived from an EMBL/GenBank/DDBJ whole genome shotgun (WGS) entry which is preliminary data.</text>
</comment>
<dbReference type="GO" id="GO:0016887">
    <property type="term" value="F:ATP hydrolysis activity"/>
    <property type="evidence" value="ECO:0007669"/>
    <property type="project" value="InterPro"/>
</dbReference>
<evidence type="ECO:0000313" key="5">
    <source>
        <dbReference type="Proteomes" id="UP000225379"/>
    </source>
</evidence>
<dbReference type="Pfam" id="PF13476">
    <property type="entry name" value="AAA_23"/>
    <property type="match status" value="1"/>
</dbReference>
<evidence type="ECO:0000256" key="2">
    <source>
        <dbReference type="SAM" id="MobiDB-lite"/>
    </source>
</evidence>